<feature type="region of interest" description="Disordered" evidence="5">
    <location>
        <begin position="277"/>
        <end position="299"/>
    </location>
</feature>
<protein>
    <recommendedName>
        <fullName evidence="6">Aspartate/glutamate/uridylate kinase domain-containing protein</fullName>
    </recommendedName>
</protein>
<evidence type="ECO:0000256" key="2">
    <source>
        <dbReference type="ARBA" id="ARBA00022741"/>
    </source>
</evidence>
<dbReference type="PANTHER" id="PTHR11063">
    <property type="entry name" value="GLUTAMATE SEMIALDEHYDE DEHYDROGENASE"/>
    <property type="match status" value="1"/>
</dbReference>
<proteinExistence type="predicted"/>
<keyword evidence="2" id="KW-0547">Nucleotide-binding</keyword>
<dbReference type="GO" id="GO:0005524">
    <property type="term" value="F:ATP binding"/>
    <property type="evidence" value="ECO:0007669"/>
    <property type="project" value="UniProtKB-KW"/>
</dbReference>
<dbReference type="GO" id="GO:0004350">
    <property type="term" value="F:glutamate-5-semialdehyde dehydrogenase activity"/>
    <property type="evidence" value="ECO:0007669"/>
    <property type="project" value="TreeGrafter"/>
</dbReference>
<dbReference type="Pfam" id="PF00696">
    <property type="entry name" value="AA_kinase"/>
    <property type="match status" value="1"/>
</dbReference>
<organism evidence="7">
    <name type="scientific">Aphanomyces astaci</name>
    <name type="common">Crayfish plague agent</name>
    <dbReference type="NCBI Taxonomy" id="112090"/>
    <lineage>
        <taxon>Eukaryota</taxon>
        <taxon>Sar</taxon>
        <taxon>Stramenopiles</taxon>
        <taxon>Oomycota</taxon>
        <taxon>Saprolegniomycetes</taxon>
        <taxon>Saprolegniales</taxon>
        <taxon>Verrucalvaceae</taxon>
        <taxon>Aphanomyces</taxon>
    </lineage>
</organism>
<dbReference type="AlphaFoldDB" id="W4FUL4"/>
<dbReference type="STRING" id="112090.W4FUL4"/>
<dbReference type="GeneID" id="20815999"/>
<evidence type="ECO:0000313" key="7">
    <source>
        <dbReference type="EMBL" id="ETV70631.1"/>
    </source>
</evidence>
<sequence length="299" mass="31609">MDEPRSSLQHARIILVKIGTEVVNSPEGLLAMGKIGCIVEQIARLHMQGKQIILVSSGAVAIGRMVLKRQQMLSGSMQSHLKGYNPAAQGSLNPKACAAAGQSGMQSLYEVLFSQYHLACSQILTSDTDFQVPETRENVKQTILSLLQVGIIPIINENDVVSQRKAPLTDATNRIAWDNDSLASLVAQELGAELMLLVTDTAGLADANGAVVHEYNPLQPMQFASTSRVGHHGQLDKVLACVDAINSGVVKAAVMLPAAPNSLVHAVEGQRIGTLFRGPAPLPQPSAPAAAPVPPASKL</sequence>
<dbReference type="InterPro" id="IPR036393">
    <property type="entry name" value="AceGlu_kinase-like_sf"/>
</dbReference>
<reference evidence="7" key="1">
    <citation type="submission" date="2013-12" db="EMBL/GenBank/DDBJ databases">
        <title>The Genome Sequence of Aphanomyces astaci APO3.</title>
        <authorList>
            <consortium name="The Broad Institute Genomics Platform"/>
            <person name="Russ C."/>
            <person name="Tyler B."/>
            <person name="van West P."/>
            <person name="Dieguez-Uribeondo J."/>
            <person name="Young S.K."/>
            <person name="Zeng Q."/>
            <person name="Gargeya S."/>
            <person name="Fitzgerald M."/>
            <person name="Abouelleil A."/>
            <person name="Alvarado L."/>
            <person name="Chapman S.B."/>
            <person name="Gainer-Dewar J."/>
            <person name="Goldberg J."/>
            <person name="Griggs A."/>
            <person name="Gujja S."/>
            <person name="Hansen M."/>
            <person name="Howarth C."/>
            <person name="Imamovic A."/>
            <person name="Ireland A."/>
            <person name="Larimer J."/>
            <person name="McCowan C."/>
            <person name="Murphy C."/>
            <person name="Pearson M."/>
            <person name="Poon T.W."/>
            <person name="Priest M."/>
            <person name="Roberts A."/>
            <person name="Saif S."/>
            <person name="Shea T."/>
            <person name="Sykes S."/>
            <person name="Wortman J."/>
            <person name="Nusbaum C."/>
            <person name="Birren B."/>
        </authorList>
    </citation>
    <scope>NUCLEOTIDE SEQUENCE [LARGE SCALE GENOMIC DNA]</scope>
    <source>
        <strain evidence="7">APO3</strain>
    </source>
</reference>
<name>W4FUL4_APHAT</name>
<evidence type="ECO:0000256" key="5">
    <source>
        <dbReference type="SAM" id="MobiDB-lite"/>
    </source>
</evidence>
<dbReference type="InterPro" id="IPR001057">
    <property type="entry name" value="Glu/AcGlu_kinase"/>
</dbReference>
<keyword evidence="1" id="KW-0808">Transferase</keyword>
<accession>W4FUL4</accession>
<evidence type="ECO:0000256" key="4">
    <source>
        <dbReference type="ARBA" id="ARBA00022840"/>
    </source>
</evidence>
<dbReference type="SUPFAM" id="SSF53633">
    <property type="entry name" value="Carbamate kinase-like"/>
    <property type="match status" value="1"/>
</dbReference>
<dbReference type="InterPro" id="IPR001048">
    <property type="entry name" value="Asp/Glu/Uridylate_kinase"/>
</dbReference>
<dbReference type="Gene3D" id="3.40.1160.10">
    <property type="entry name" value="Acetylglutamate kinase-like"/>
    <property type="match status" value="1"/>
</dbReference>
<dbReference type="VEuPathDB" id="FungiDB:H257_14003"/>
<feature type="compositionally biased region" description="Pro residues" evidence="5">
    <location>
        <begin position="280"/>
        <end position="299"/>
    </location>
</feature>
<dbReference type="EMBL" id="KI913165">
    <property type="protein sequence ID" value="ETV70631.1"/>
    <property type="molecule type" value="Genomic_DNA"/>
</dbReference>
<keyword evidence="4" id="KW-0067">ATP-binding</keyword>
<dbReference type="PRINTS" id="PR00474">
    <property type="entry name" value="GLU5KINASE"/>
</dbReference>
<dbReference type="RefSeq" id="XP_009840014.1">
    <property type="nucleotide sequence ID" value="XM_009841712.1"/>
</dbReference>
<feature type="domain" description="Aspartate/glutamate/uridylate kinase" evidence="6">
    <location>
        <begin position="13"/>
        <end position="254"/>
    </location>
</feature>
<dbReference type="OrthoDB" id="1934954at2759"/>
<dbReference type="GO" id="GO:0016301">
    <property type="term" value="F:kinase activity"/>
    <property type="evidence" value="ECO:0007669"/>
    <property type="project" value="UniProtKB-KW"/>
</dbReference>
<evidence type="ECO:0000259" key="6">
    <source>
        <dbReference type="Pfam" id="PF00696"/>
    </source>
</evidence>
<keyword evidence="3" id="KW-0418">Kinase</keyword>
<evidence type="ECO:0000256" key="1">
    <source>
        <dbReference type="ARBA" id="ARBA00022679"/>
    </source>
</evidence>
<gene>
    <name evidence="7" type="ORF">H257_14003</name>
</gene>
<dbReference type="PANTHER" id="PTHR11063:SF8">
    <property type="entry name" value="DELTA-1-PYRROLINE-5-CARBOXYLATE SYNTHASE"/>
    <property type="match status" value="1"/>
</dbReference>
<evidence type="ECO:0000256" key="3">
    <source>
        <dbReference type="ARBA" id="ARBA00022777"/>
    </source>
</evidence>